<name>A0A1V2VQG2_9BURK</name>
<organism evidence="2 3">
    <name type="scientific">Burkholderia cenocepacia</name>
    <dbReference type="NCBI Taxonomy" id="95486"/>
    <lineage>
        <taxon>Bacteria</taxon>
        <taxon>Pseudomonadati</taxon>
        <taxon>Pseudomonadota</taxon>
        <taxon>Betaproteobacteria</taxon>
        <taxon>Burkholderiales</taxon>
        <taxon>Burkholderiaceae</taxon>
        <taxon>Burkholderia</taxon>
        <taxon>Burkholderia cepacia complex</taxon>
    </lineage>
</organism>
<proteinExistence type="predicted"/>
<feature type="region of interest" description="Disordered" evidence="1">
    <location>
        <begin position="50"/>
        <end position="72"/>
    </location>
</feature>
<dbReference type="EMBL" id="MUTJ01000113">
    <property type="protein sequence ID" value="ONU73265.1"/>
    <property type="molecule type" value="Genomic_DNA"/>
</dbReference>
<evidence type="ECO:0000313" key="3">
    <source>
        <dbReference type="Proteomes" id="UP000188543"/>
    </source>
</evidence>
<dbReference type="Proteomes" id="UP000188543">
    <property type="component" value="Unassembled WGS sequence"/>
</dbReference>
<comment type="caution">
    <text evidence="2">The sequence shown here is derived from an EMBL/GenBank/DDBJ whole genome shotgun (WGS) entry which is preliminary data.</text>
</comment>
<sequence length="72" mass="8689">MEIRSRWTFECRPEHVWPHFLHARMDDTRPLLFRLDAPFRRRRLAARRALRRAPTPAFNPGNRADPRARSDP</sequence>
<dbReference type="AlphaFoldDB" id="A0A1V2VQG2"/>
<protein>
    <submittedName>
        <fullName evidence="2">Uncharacterized protein</fullName>
    </submittedName>
</protein>
<reference evidence="2 3" key="1">
    <citation type="submission" date="2016-08" db="EMBL/GenBank/DDBJ databases">
        <authorList>
            <person name="Seilhamer J.J."/>
        </authorList>
    </citation>
    <scope>NUCLEOTIDE SEQUENCE [LARGE SCALE GENOMIC DNA]</scope>
    <source>
        <strain evidence="2 3">VC14762</strain>
    </source>
</reference>
<gene>
    <name evidence="2" type="ORF">A8E72_41030</name>
</gene>
<evidence type="ECO:0000313" key="2">
    <source>
        <dbReference type="EMBL" id="ONU73265.1"/>
    </source>
</evidence>
<accession>A0A1V2VQG2</accession>
<evidence type="ECO:0000256" key="1">
    <source>
        <dbReference type="SAM" id="MobiDB-lite"/>
    </source>
</evidence>